<dbReference type="CDD" id="cd03225">
    <property type="entry name" value="ABC_cobalt_CbiO_domain1"/>
    <property type="match status" value="1"/>
</dbReference>
<keyword evidence="2" id="KW-0813">Transport</keyword>
<dbReference type="Proteomes" id="UP001500943">
    <property type="component" value="Unassembled WGS sequence"/>
</dbReference>
<evidence type="ECO:0000256" key="1">
    <source>
        <dbReference type="ARBA" id="ARBA00005417"/>
    </source>
</evidence>
<evidence type="ECO:0000313" key="7">
    <source>
        <dbReference type="Proteomes" id="UP001500943"/>
    </source>
</evidence>
<evidence type="ECO:0000259" key="5">
    <source>
        <dbReference type="PROSITE" id="PS50893"/>
    </source>
</evidence>
<dbReference type="InterPro" id="IPR027417">
    <property type="entry name" value="P-loop_NTPase"/>
</dbReference>
<evidence type="ECO:0000313" key="6">
    <source>
        <dbReference type="EMBL" id="GAA1226087.1"/>
    </source>
</evidence>
<proteinExistence type="inferred from homology"/>
<dbReference type="PANTHER" id="PTHR43553:SF24">
    <property type="entry name" value="ENERGY-COUPLING FACTOR TRANSPORTER ATP-BINDING PROTEIN ECFA1"/>
    <property type="match status" value="1"/>
</dbReference>
<dbReference type="SMART" id="SM00382">
    <property type="entry name" value="AAA"/>
    <property type="match status" value="1"/>
</dbReference>
<organism evidence="6 7">
    <name type="scientific">Rhodoglobus aureus</name>
    <dbReference type="NCBI Taxonomy" id="191497"/>
    <lineage>
        <taxon>Bacteria</taxon>
        <taxon>Bacillati</taxon>
        <taxon>Actinomycetota</taxon>
        <taxon>Actinomycetes</taxon>
        <taxon>Micrococcales</taxon>
        <taxon>Microbacteriaceae</taxon>
        <taxon>Rhodoglobus</taxon>
    </lineage>
</organism>
<dbReference type="InterPro" id="IPR003593">
    <property type="entry name" value="AAA+_ATPase"/>
</dbReference>
<dbReference type="GO" id="GO:0005524">
    <property type="term" value="F:ATP binding"/>
    <property type="evidence" value="ECO:0007669"/>
    <property type="project" value="UniProtKB-KW"/>
</dbReference>
<keyword evidence="7" id="KW-1185">Reference proteome</keyword>
<comment type="caution">
    <text evidence="6">The sequence shown here is derived from an EMBL/GenBank/DDBJ whole genome shotgun (WGS) entry which is preliminary data.</text>
</comment>
<keyword evidence="4 6" id="KW-0067">ATP-binding</keyword>
<dbReference type="InterPro" id="IPR003439">
    <property type="entry name" value="ABC_transporter-like_ATP-bd"/>
</dbReference>
<sequence>MEIRFDQVRYSYPSGVEAVRGISLTVPTGERLAIVGQNGAGKTTLVRHLNGIFRPSHGSVYVGDWTTSGKQIADLSARVGYVFQNPDEQLFARTVRQDVAFGPKNLGCDEEEQERRVRESLELTGLSEHADVHPHHLSLSERKRVAIAAVLAMETPIVVLDEPTTGQDELGVRMVAEITQALARDGRTVIAITHDMDFCAENFERVVVMAQGEIQADGTPEEVFVQTEALDHAAVEPPQLMRLATKLGWHTTPLRVEDFVGGLSDVRNSTS</sequence>
<dbReference type="RefSeq" id="WP_343926504.1">
    <property type="nucleotide sequence ID" value="NZ_BAAAKW010000065.1"/>
</dbReference>
<evidence type="ECO:0000256" key="2">
    <source>
        <dbReference type="ARBA" id="ARBA00022448"/>
    </source>
</evidence>
<evidence type="ECO:0000256" key="4">
    <source>
        <dbReference type="ARBA" id="ARBA00022840"/>
    </source>
</evidence>
<keyword evidence="3" id="KW-0547">Nucleotide-binding</keyword>
<evidence type="ECO:0000256" key="3">
    <source>
        <dbReference type="ARBA" id="ARBA00022741"/>
    </source>
</evidence>
<reference evidence="6 7" key="1">
    <citation type="journal article" date="2019" name="Int. J. Syst. Evol. Microbiol.">
        <title>The Global Catalogue of Microorganisms (GCM) 10K type strain sequencing project: providing services to taxonomists for standard genome sequencing and annotation.</title>
        <authorList>
            <consortium name="The Broad Institute Genomics Platform"/>
            <consortium name="The Broad Institute Genome Sequencing Center for Infectious Disease"/>
            <person name="Wu L."/>
            <person name="Ma J."/>
        </authorList>
    </citation>
    <scope>NUCLEOTIDE SEQUENCE [LARGE SCALE GENOMIC DNA]</scope>
    <source>
        <strain evidence="6 7">JCM 12762</strain>
    </source>
</reference>
<dbReference type="InterPro" id="IPR050095">
    <property type="entry name" value="ECF_ABC_transporter_ATP-bd"/>
</dbReference>
<dbReference type="Pfam" id="PF00005">
    <property type="entry name" value="ABC_tran"/>
    <property type="match status" value="1"/>
</dbReference>
<dbReference type="InterPro" id="IPR015856">
    <property type="entry name" value="ABC_transpr_CbiO/EcfA_su"/>
</dbReference>
<name>A0ABN1VX56_9MICO</name>
<dbReference type="PANTHER" id="PTHR43553">
    <property type="entry name" value="HEAVY METAL TRANSPORTER"/>
    <property type="match status" value="1"/>
</dbReference>
<comment type="similarity">
    <text evidence="1">Belongs to the ABC transporter superfamily.</text>
</comment>
<dbReference type="PROSITE" id="PS50893">
    <property type="entry name" value="ABC_TRANSPORTER_2"/>
    <property type="match status" value="1"/>
</dbReference>
<accession>A0ABN1VX56</accession>
<feature type="domain" description="ABC transporter" evidence="5">
    <location>
        <begin position="3"/>
        <end position="236"/>
    </location>
</feature>
<dbReference type="EMBL" id="BAAAKW010000065">
    <property type="protein sequence ID" value="GAA1226087.1"/>
    <property type="molecule type" value="Genomic_DNA"/>
</dbReference>
<gene>
    <name evidence="6" type="ORF">GCM10009655_25920</name>
</gene>
<dbReference type="Gene3D" id="3.40.50.300">
    <property type="entry name" value="P-loop containing nucleotide triphosphate hydrolases"/>
    <property type="match status" value="1"/>
</dbReference>
<protein>
    <submittedName>
        <fullName evidence="6">ATP-binding cassette domain-containing protein</fullName>
    </submittedName>
</protein>
<dbReference type="SUPFAM" id="SSF52540">
    <property type="entry name" value="P-loop containing nucleoside triphosphate hydrolases"/>
    <property type="match status" value="1"/>
</dbReference>